<organism evidence="2 3">
    <name type="scientific">Atta colombica</name>
    <dbReference type="NCBI Taxonomy" id="520822"/>
    <lineage>
        <taxon>Eukaryota</taxon>
        <taxon>Metazoa</taxon>
        <taxon>Ecdysozoa</taxon>
        <taxon>Arthropoda</taxon>
        <taxon>Hexapoda</taxon>
        <taxon>Insecta</taxon>
        <taxon>Pterygota</taxon>
        <taxon>Neoptera</taxon>
        <taxon>Endopterygota</taxon>
        <taxon>Hymenoptera</taxon>
        <taxon>Apocrita</taxon>
        <taxon>Aculeata</taxon>
        <taxon>Formicoidea</taxon>
        <taxon>Formicidae</taxon>
        <taxon>Myrmicinae</taxon>
        <taxon>Atta</taxon>
    </lineage>
</organism>
<evidence type="ECO:0000256" key="1">
    <source>
        <dbReference type="SAM" id="MobiDB-lite"/>
    </source>
</evidence>
<proteinExistence type="predicted"/>
<feature type="region of interest" description="Disordered" evidence="1">
    <location>
        <begin position="64"/>
        <end position="87"/>
    </location>
</feature>
<name>A0A195AVH8_9HYME</name>
<keyword evidence="3" id="KW-1185">Reference proteome</keyword>
<gene>
    <name evidence="2" type="ORF">ALC53_13464</name>
</gene>
<sequence length="87" mass="9620">MRVDRSHSHVPRSQVPTRVGLSDAGKTTPLVVHKHSSIMPIGTQPVGYANTNLSGRHFNGEATVHGQHIRRRGRSEVDSFDHGYARI</sequence>
<evidence type="ECO:0000313" key="2">
    <source>
        <dbReference type="EMBL" id="KYM75979.1"/>
    </source>
</evidence>
<dbReference type="Proteomes" id="UP000078540">
    <property type="component" value="Unassembled WGS sequence"/>
</dbReference>
<feature type="region of interest" description="Disordered" evidence="1">
    <location>
        <begin position="1"/>
        <end position="25"/>
    </location>
</feature>
<protein>
    <submittedName>
        <fullName evidence="2">Uncharacterized protein</fullName>
    </submittedName>
</protein>
<dbReference type="AlphaFoldDB" id="A0A195AVH8"/>
<evidence type="ECO:0000313" key="3">
    <source>
        <dbReference type="Proteomes" id="UP000078540"/>
    </source>
</evidence>
<reference evidence="2 3" key="1">
    <citation type="submission" date="2015-09" db="EMBL/GenBank/DDBJ databases">
        <title>Atta colombica WGS genome.</title>
        <authorList>
            <person name="Nygaard S."/>
            <person name="Hu H."/>
            <person name="Boomsma J."/>
            <person name="Zhang G."/>
        </authorList>
    </citation>
    <scope>NUCLEOTIDE SEQUENCE [LARGE SCALE GENOMIC DNA]</scope>
    <source>
        <strain evidence="2">Treedump-2</strain>
        <tissue evidence="2">Whole body</tissue>
    </source>
</reference>
<feature type="compositionally biased region" description="Basic and acidic residues" evidence="1">
    <location>
        <begin position="74"/>
        <end position="87"/>
    </location>
</feature>
<accession>A0A195AVH8</accession>
<dbReference type="EMBL" id="KQ976736">
    <property type="protein sequence ID" value="KYM75979.1"/>
    <property type="molecule type" value="Genomic_DNA"/>
</dbReference>